<protein>
    <recommendedName>
        <fullName evidence="4">Outer membrane protein with beta-barrel domain</fullName>
    </recommendedName>
</protein>
<feature type="transmembrane region" description="Helical" evidence="1">
    <location>
        <begin position="42"/>
        <end position="64"/>
    </location>
</feature>
<gene>
    <name evidence="2" type="ORF">ACFSYC_04850</name>
</gene>
<organism evidence="2 3">
    <name type="scientific">Mucilaginibacter antarcticus</name>
    <dbReference type="NCBI Taxonomy" id="1855725"/>
    <lineage>
        <taxon>Bacteria</taxon>
        <taxon>Pseudomonadati</taxon>
        <taxon>Bacteroidota</taxon>
        <taxon>Sphingobacteriia</taxon>
        <taxon>Sphingobacteriales</taxon>
        <taxon>Sphingobacteriaceae</taxon>
        <taxon>Mucilaginibacter</taxon>
    </lineage>
</organism>
<keyword evidence="3" id="KW-1185">Reference proteome</keyword>
<evidence type="ECO:0000313" key="2">
    <source>
        <dbReference type="EMBL" id="MFD2864009.1"/>
    </source>
</evidence>
<name>A0ABW5XJW0_9SPHI</name>
<evidence type="ECO:0000256" key="1">
    <source>
        <dbReference type="SAM" id="Phobius"/>
    </source>
</evidence>
<dbReference type="EMBL" id="JBHUON010000004">
    <property type="protein sequence ID" value="MFD2864009.1"/>
    <property type="molecule type" value="Genomic_DNA"/>
</dbReference>
<dbReference type="RefSeq" id="WP_377124109.1">
    <property type="nucleotide sequence ID" value="NZ_JBHUON010000004.1"/>
</dbReference>
<evidence type="ECO:0000313" key="3">
    <source>
        <dbReference type="Proteomes" id="UP001597601"/>
    </source>
</evidence>
<reference evidence="3" key="1">
    <citation type="journal article" date="2019" name="Int. J. Syst. Evol. Microbiol.">
        <title>The Global Catalogue of Microorganisms (GCM) 10K type strain sequencing project: providing services to taxonomists for standard genome sequencing and annotation.</title>
        <authorList>
            <consortium name="The Broad Institute Genomics Platform"/>
            <consortium name="The Broad Institute Genome Sequencing Center for Infectious Disease"/>
            <person name="Wu L."/>
            <person name="Ma J."/>
        </authorList>
    </citation>
    <scope>NUCLEOTIDE SEQUENCE [LARGE SCALE GENOMIC DNA]</scope>
    <source>
        <strain evidence="3">KCTC 52232</strain>
    </source>
</reference>
<dbReference type="Proteomes" id="UP001597601">
    <property type="component" value="Unassembled WGS sequence"/>
</dbReference>
<sequence>MRNEKDFFKGIEDTLHAYEDAYVPGAWEAFQKKRDRKPLGILFLKIGSAAAVLLLVSYAAFMFWAKTPAPVELAGNKKPVQQPVTKSSPLSVPQNGQPSVINTVTPSTQHVQIAAANKIITKQSSHTGIQLIDPTNAIIATAKPVPSVNTRAKFDYTGVVKPDSALIANNAFPPVKRDAINGVIQNPLIQKDPTGISVNGSVPDKAVAGNPISKPAILNNSVYDNLVKSRANNAVAAVEKSDKDRTLSYSVVVQPGIGNQKINMGTGVQVAYKLNDKFSITSGVSYSSLSATGPGTAASTRLGNVQNVNLAVSGVEIPLGVQYKTGKGYYVSAGVMGMSVTSNSMQYSYISQGTVATTMIDKQGSAYSNLSVAAEQKTEDVKEKFANYLGFYIISAGKKQPIGKKNNIIFGPFLRVPFGAVSSEKIRLLQGGVTVGFGF</sequence>
<evidence type="ECO:0008006" key="4">
    <source>
        <dbReference type="Google" id="ProtNLM"/>
    </source>
</evidence>
<accession>A0ABW5XJW0</accession>
<keyword evidence="1" id="KW-1133">Transmembrane helix</keyword>
<keyword evidence="1" id="KW-0812">Transmembrane</keyword>
<keyword evidence="1" id="KW-0472">Membrane</keyword>
<proteinExistence type="predicted"/>
<comment type="caution">
    <text evidence="2">The sequence shown here is derived from an EMBL/GenBank/DDBJ whole genome shotgun (WGS) entry which is preliminary data.</text>
</comment>